<sequence length="836" mass="87474">MRPCLLPTLVVLGILTFVVGQSEKIVRSLTSGVADFSALQLSAQNWTGSPIVLYGSRRFLPVASTDGNALDLNYQSSTMLLLASGAAIEITMAKLTGVRLTQPSSSPFRLMAVSVQPSASLLLSNVVLETDCGTLRTYQEWYTAVQPANISLSSSGDLHIVSWQQPDISLSNCTLNCQRPPTLLRTSLYNSTATRDASSGGSLGSGNSSNSTDSTAPANTTTTVVVITSQLDLYNALWLAPSYNGGFGSVLLLVRCSMALTSPLWSAQGVTLRRNVSIVGSVYYASLYGNDSIAGALANSSSSSGDGSSISDVWGDAAACDAGSWVLGKPVLDLQDLTGVVHTSDDSVVLSLRGLALSNAGMVFGYAPVPYSSLGLVSSLLWFFDVVRSLAPRPPYQLQLSECDIISYAQDIEHLTLWAAFLTATAGPLAAVAEPYRLGVSDIVVDKTVTTALRFTELTAYGVSYQNVSIAPQEHVLGLLSAAASSAATTTDATADGTDSSSDGSTGISTSSSSTGSSAAVVGVPLTARHPPQALYRLNIPFNTTAVAVWSQNDMQAALADVQRLPPSGCSSRTNTTAFLLLFQHISLDAAKWPAGPGGFSLPCNVTISGINDASAPDGTVLNYNLLPRFASPASGAFLTLRSLTLINMPSQRGTYDLTDLTQMTLPLWPVGRSAGAPTAPLILRDSTLVLPPREYELAATTLLRDPTGSSGSSVFPLRTMLLNGSVNAVVSSSAQHKLTLSCLTGLNMSATNLVIADTTSYSSYGPLLDSIVYGTGNVSTQSPLPPSPSSSLGRHDVSKHHCDCGCSTVGCRCISSGRCRYRCYRISSSLLSLSC</sequence>
<proteinExistence type="predicted"/>
<dbReference type="Proteomes" id="UP001054857">
    <property type="component" value="Unassembled WGS sequence"/>
</dbReference>
<feature type="region of interest" description="Disordered" evidence="1">
    <location>
        <begin position="194"/>
        <end position="218"/>
    </location>
</feature>
<feature type="compositionally biased region" description="Low complexity" evidence="1">
    <location>
        <begin position="205"/>
        <end position="218"/>
    </location>
</feature>
<gene>
    <name evidence="3" type="ORF">Agub_g7848</name>
</gene>
<protein>
    <recommendedName>
        <fullName evidence="5">Membrane-associated protein</fullName>
    </recommendedName>
</protein>
<name>A0AAD3DSN2_9CHLO</name>
<evidence type="ECO:0000313" key="3">
    <source>
        <dbReference type="EMBL" id="GFR46292.1"/>
    </source>
</evidence>
<feature type="chain" id="PRO_5042284021" description="Membrane-associated protein" evidence="2">
    <location>
        <begin position="21"/>
        <end position="836"/>
    </location>
</feature>
<organism evidence="3 4">
    <name type="scientific">Astrephomene gubernaculifera</name>
    <dbReference type="NCBI Taxonomy" id="47775"/>
    <lineage>
        <taxon>Eukaryota</taxon>
        <taxon>Viridiplantae</taxon>
        <taxon>Chlorophyta</taxon>
        <taxon>core chlorophytes</taxon>
        <taxon>Chlorophyceae</taxon>
        <taxon>CS clade</taxon>
        <taxon>Chlamydomonadales</taxon>
        <taxon>Astrephomenaceae</taxon>
        <taxon>Astrephomene</taxon>
    </lineage>
</organism>
<evidence type="ECO:0008006" key="5">
    <source>
        <dbReference type="Google" id="ProtNLM"/>
    </source>
</evidence>
<dbReference type="EMBL" id="BMAR01000013">
    <property type="protein sequence ID" value="GFR46292.1"/>
    <property type="molecule type" value="Genomic_DNA"/>
</dbReference>
<evidence type="ECO:0000256" key="2">
    <source>
        <dbReference type="SAM" id="SignalP"/>
    </source>
</evidence>
<feature type="region of interest" description="Disordered" evidence="1">
    <location>
        <begin position="492"/>
        <end position="517"/>
    </location>
</feature>
<comment type="caution">
    <text evidence="3">The sequence shown here is derived from an EMBL/GenBank/DDBJ whole genome shotgun (WGS) entry which is preliminary data.</text>
</comment>
<reference evidence="3 4" key="1">
    <citation type="journal article" date="2021" name="Sci. Rep.">
        <title>Genome sequencing of the multicellular alga Astrephomene provides insights into convergent evolution of germ-soma differentiation.</title>
        <authorList>
            <person name="Yamashita S."/>
            <person name="Yamamoto K."/>
            <person name="Matsuzaki R."/>
            <person name="Suzuki S."/>
            <person name="Yamaguchi H."/>
            <person name="Hirooka S."/>
            <person name="Minakuchi Y."/>
            <person name="Miyagishima S."/>
            <person name="Kawachi M."/>
            <person name="Toyoda A."/>
            <person name="Nozaki H."/>
        </authorList>
    </citation>
    <scope>NUCLEOTIDE SEQUENCE [LARGE SCALE GENOMIC DNA]</scope>
    <source>
        <strain evidence="3 4">NIES-4017</strain>
    </source>
</reference>
<dbReference type="AlphaFoldDB" id="A0AAD3DSN2"/>
<evidence type="ECO:0000313" key="4">
    <source>
        <dbReference type="Proteomes" id="UP001054857"/>
    </source>
</evidence>
<evidence type="ECO:0000256" key="1">
    <source>
        <dbReference type="SAM" id="MobiDB-lite"/>
    </source>
</evidence>
<accession>A0AAD3DSN2</accession>
<feature type="signal peptide" evidence="2">
    <location>
        <begin position="1"/>
        <end position="20"/>
    </location>
</feature>
<keyword evidence="2" id="KW-0732">Signal</keyword>
<keyword evidence="4" id="KW-1185">Reference proteome</keyword>